<sequence>MDSRASALTLSLLMLFGTLAAPALANGDQLASGERDHPPEEGNASVIDLLVIYPEPEAGSTHIDDISDDYGETTVDGYLSRLFEHVNQNYARSEIGAEFSLLPSMQVNMSHLDEDWKKQLSLAMMNPHNSPYVDYIEELNLIRNSTYADVIVYWRESGDGGPGANGASRIPAEEDESYVHITHYSMSPYIASHELGHLLGGEHHMGTQSVANVSVDGGEFQERDVRTLMTSQVSYIGYPVVRLWAFSDANATVNGTIPCGYGLEPSNCTFAEETPLGNASRSNVDLMRLRAPIMAGFRTEEFTWVWPDPLPPQDDDIMGNAHLDITGTIASSSNITATWYANVSIRDDYGTDLLPDHDIGVRAQIDQHLGDGDGWLSIAEIADFVSLVETARNLTDSEDLGCCVIDYLSLRSDKGTGITVIPPANGSVDSNGSWGWIETTALDGTTDGRSTRILDIPRVGGVIEEIPLRVTLPGDWEFRYSPMLDIIKGSPNNFTVFRQQASVASDIRITLGQNQPPDALSIRQTGGSVIPLSLPAQYSGECRDSVLDDTQLWWTVHRNGTMVNQTQHEILVFTASELGFSDGEVVTVNLHCLDSFSASGTMTENIVIDGVDPTWEGTFVLLEGENSTELEIS</sequence>
<proteinExistence type="predicted"/>
<dbReference type="AlphaFoldDB" id="A0A381XZG0"/>
<dbReference type="EMBL" id="UINC01016943">
    <property type="protein sequence ID" value="SVA70154.1"/>
    <property type="molecule type" value="Genomic_DNA"/>
</dbReference>
<reference evidence="1" key="1">
    <citation type="submission" date="2018-05" db="EMBL/GenBank/DDBJ databases">
        <authorList>
            <person name="Lanie J.A."/>
            <person name="Ng W.-L."/>
            <person name="Kazmierczak K.M."/>
            <person name="Andrzejewski T.M."/>
            <person name="Davidsen T.M."/>
            <person name="Wayne K.J."/>
            <person name="Tettelin H."/>
            <person name="Glass J.I."/>
            <person name="Rusch D."/>
            <person name="Podicherti R."/>
            <person name="Tsui H.-C.T."/>
            <person name="Winkler M.E."/>
        </authorList>
    </citation>
    <scope>NUCLEOTIDE SEQUENCE</scope>
</reference>
<evidence type="ECO:0000313" key="1">
    <source>
        <dbReference type="EMBL" id="SVA70154.1"/>
    </source>
</evidence>
<name>A0A381XZG0_9ZZZZ</name>
<accession>A0A381XZG0</accession>
<feature type="non-terminal residue" evidence="1">
    <location>
        <position position="633"/>
    </location>
</feature>
<organism evidence="1">
    <name type="scientific">marine metagenome</name>
    <dbReference type="NCBI Taxonomy" id="408172"/>
    <lineage>
        <taxon>unclassified sequences</taxon>
        <taxon>metagenomes</taxon>
        <taxon>ecological metagenomes</taxon>
    </lineage>
</organism>
<gene>
    <name evidence="1" type="ORF">METZ01_LOCUS123008</name>
</gene>
<protein>
    <submittedName>
        <fullName evidence="1">Uncharacterized protein</fullName>
    </submittedName>
</protein>
<dbReference type="SUPFAM" id="SSF55486">
    <property type="entry name" value="Metalloproteases ('zincins'), catalytic domain"/>
    <property type="match status" value="1"/>
</dbReference>